<dbReference type="Gene3D" id="1.10.3060.10">
    <property type="entry name" value="Helical scaffold and wing domains of SecA"/>
    <property type="match status" value="1"/>
</dbReference>
<dbReference type="GO" id="GO:0005886">
    <property type="term" value="C:plasma membrane"/>
    <property type="evidence" value="ECO:0007669"/>
    <property type="project" value="TreeGrafter"/>
</dbReference>
<evidence type="ECO:0000256" key="3">
    <source>
        <dbReference type="ARBA" id="ARBA00022723"/>
    </source>
</evidence>
<dbReference type="EMBL" id="CAEZUV010000058">
    <property type="protein sequence ID" value="CAB4612875.1"/>
    <property type="molecule type" value="Genomic_DNA"/>
</dbReference>
<dbReference type="InterPro" id="IPR004027">
    <property type="entry name" value="SEC_C_motif"/>
</dbReference>
<keyword evidence="2" id="KW-0963">Cytoplasm</keyword>
<evidence type="ECO:0000256" key="2">
    <source>
        <dbReference type="ARBA" id="ARBA00022490"/>
    </source>
</evidence>
<organism evidence="6">
    <name type="scientific">freshwater metagenome</name>
    <dbReference type="NCBI Taxonomy" id="449393"/>
    <lineage>
        <taxon>unclassified sequences</taxon>
        <taxon>metagenomes</taxon>
        <taxon>ecological metagenomes</taxon>
    </lineage>
</organism>
<dbReference type="GO" id="GO:0046872">
    <property type="term" value="F:metal ion binding"/>
    <property type="evidence" value="ECO:0007669"/>
    <property type="project" value="UniProtKB-KW"/>
</dbReference>
<dbReference type="SUPFAM" id="SSF81886">
    <property type="entry name" value="Helical scaffold and wing domains of SecA"/>
    <property type="match status" value="1"/>
</dbReference>
<dbReference type="GO" id="GO:0006605">
    <property type="term" value="P:protein targeting"/>
    <property type="evidence" value="ECO:0007669"/>
    <property type="project" value="InterPro"/>
</dbReference>
<name>A0A6J6HND7_9ZZZZ</name>
<comment type="cofactor">
    <cofactor evidence="1">
        <name>Zn(2+)</name>
        <dbReference type="ChEBI" id="CHEBI:29105"/>
    </cofactor>
</comment>
<evidence type="ECO:0000256" key="1">
    <source>
        <dbReference type="ARBA" id="ARBA00001947"/>
    </source>
</evidence>
<reference evidence="6" key="1">
    <citation type="submission" date="2020-05" db="EMBL/GenBank/DDBJ databases">
        <authorList>
            <person name="Chiriac C."/>
            <person name="Salcher M."/>
            <person name="Ghai R."/>
            <person name="Kavagutti S V."/>
        </authorList>
    </citation>
    <scope>NUCLEOTIDE SEQUENCE</scope>
</reference>
<evidence type="ECO:0000313" key="6">
    <source>
        <dbReference type="EMBL" id="CAB4612875.1"/>
    </source>
</evidence>
<evidence type="ECO:0000256" key="4">
    <source>
        <dbReference type="ARBA" id="ARBA00022833"/>
    </source>
</evidence>
<feature type="domain" description="SecA Wing/Scaffold" evidence="5">
    <location>
        <begin position="1"/>
        <end position="181"/>
    </location>
</feature>
<dbReference type="GO" id="GO:0043952">
    <property type="term" value="P:protein transport by the Sec complex"/>
    <property type="evidence" value="ECO:0007669"/>
    <property type="project" value="TreeGrafter"/>
</dbReference>
<dbReference type="Pfam" id="PF07516">
    <property type="entry name" value="SecA_SW"/>
    <property type="match status" value="1"/>
</dbReference>
<protein>
    <submittedName>
        <fullName evidence="6">Unannotated protein</fullName>
    </submittedName>
</protein>
<dbReference type="GO" id="GO:0005829">
    <property type="term" value="C:cytosol"/>
    <property type="evidence" value="ECO:0007669"/>
    <property type="project" value="TreeGrafter"/>
</dbReference>
<evidence type="ECO:0000259" key="5">
    <source>
        <dbReference type="Pfam" id="PF07516"/>
    </source>
</evidence>
<gene>
    <name evidence="6" type="ORF">UFOPK1856_00525</name>
</gene>
<dbReference type="PANTHER" id="PTHR30612:SF0">
    <property type="entry name" value="CHLOROPLAST PROTEIN-TRANSPORTING ATPASE"/>
    <property type="match status" value="1"/>
</dbReference>
<dbReference type="GO" id="GO:0005524">
    <property type="term" value="F:ATP binding"/>
    <property type="evidence" value="ECO:0007669"/>
    <property type="project" value="InterPro"/>
</dbReference>
<accession>A0A6J6HND7</accession>
<sequence length="243" mass="27047">MNRQREVIYSERRLVLEGKDIGEQVNDFMADTLSAYVRAAAAQGYGEDWDLAQLWTALKLIYPISFTPEQIIAEAGSSSALDVDFLEARILDDAAAAYKKREEDLGADVLRELERKVLLSVLDRKWREHLYEMDYLQEGIGLRAMAQRDPLVEYQREGYELFAAMMDAIKEELASLVFNVEVTIEGDGSQVKARGVDEKPAQSAPLKYTAADENGVVSSGDVSRNSPCPCGSGKKFKRCHGAA</sequence>
<dbReference type="InterPro" id="IPR036266">
    <property type="entry name" value="SecA_Wing/Scaffold_sf"/>
</dbReference>
<keyword evidence="4" id="KW-0862">Zinc</keyword>
<dbReference type="GO" id="GO:0017038">
    <property type="term" value="P:protein import"/>
    <property type="evidence" value="ECO:0007669"/>
    <property type="project" value="InterPro"/>
</dbReference>
<dbReference type="Pfam" id="PF02810">
    <property type="entry name" value="SEC-C"/>
    <property type="match status" value="1"/>
</dbReference>
<dbReference type="InterPro" id="IPR011116">
    <property type="entry name" value="SecA_Wing/Scaffold"/>
</dbReference>
<dbReference type="PANTHER" id="PTHR30612">
    <property type="entry name" value="SECA INNER MEMBRANE COMPONENT OF SEC PROTEIN SECRETION SYSTEM"/>
    <property type="match status" value="1"/>
</dbReference>
<dbReference type="GO" id="GO:0006886">
    <property type="term" value="P:intracellular protein transport"/>
    <property type="evidence" value="ECO:0007669"/>
    <property type="project" value="InterPro"/>
</dbReference>
<keyword evidence="3" id="KW-0479">Metal-binding</keyword>
<dbReference type="AlphaFoldDB" id="A0A6J6HND7"/>
<proteinExistence type="predicted"/>
<dbReference type="InterPro" id="IPR000185">
    <property type="entry name" value="SecA"/>
</dbReference>
<dbReference type="GO" id="GO:0031522">
    <property type="term" value="C:cell envelope Sec protein transport complex"/>
    <property type="evidence" value="ECO:0007669"/>
    <property type="project" value="TreeGrafter"/>
</dbReference>